<comment type="caution">
    <text evidence="2">The sequence shown here is derived from an EMBL/GenBank/DDBJ whole genome shotgun (WGS) entry which is preliminary data.</text>
</comment>
<name>A0A9W4JCI2_9EURO</name>
<sequence length="580" mass="64542">MEGTHHTPRTIKHQSSRARLRETILTSTTFPNLPYPRIPSRRSSLSMSTGDDSSSNGLATSTRTPSLTDSLYNIQIVKVRQGHDNQTRSLQKTKCLDISEDPFVDQTPRRCAALRGQTSRGAPNLIVRWSSGSYPSVDPCISPDPNSSSASWSDSMEQLPRPVSKQHEARVNSDRFSEKSFESNLMYPLELPVTFAKIRSYAGKPCLGADYSRSLWASVNITADVNHIPMPEKTRLTPLDMIVLFDYPQRPSVGRLTPMMLASSILTSNLISNHDRLAVACVDGNTRTGFDLLLPLGFHSYDTTRAAFDNFFLRQLQKKQRPRTTPDLSHILRQISHLFSASHRATFGHLMLISANPPSPDPLLISGIDRAIGVHTLSPHSRFPLDTENHPLGWHISYDEHAEDLQHKESHLTRKVAQVVRQIRTGTTPGFLSNLNLYMGLGPGCQLLSANKIDCCQLLRLRPGEAWVSKVKVGVPHLYQKAEWQFTAHPIIQDLIYQLNEVIGLYSSQQLVQHILSAGLKYQHSLLPGPHETYLESHCTIAREATYSSCSSSDESNLELLSYEDDGSISASLGSTSEGS</sequence>
<feature type="compositionally biased region" description="Polar residues" evidence="1">
    <location>
        <begin position="56"/>
        <end position="65"/>
    </location>
</feature>
<evidence type="ECO:0000256" key="1">
    <source>
        <dbReference type="SAM" id="MobiDB-lite"/>
    </source>
</evidence>
<feature type="compositionally biased region" description="Low complexity" evidence="1">
    <location>
        <begin position="43"/>
        <end position="55"/>
    </location>
</feature>
<accession>A0A9W4JCI2</accession>
<feature type="compositionally biased region" description="Basic and acidic residues" evidence="1">
    <location>
        <begin position="165"/>
        <end position="175"/>
    </location>
</feature>
<gene>
    <name evidence="2" type="ORF">PSALAMII_LOCUS6624</name>
</gene>
<organism evidence="2 3">
    <name type="scientific">Penicillium salamii</name>
    <dbReference type="NCBI Taxonomy" id="1612424"/>
    <lineage>
        <taxon>Eukaryota</taxon>
        <taxon>Fungi</taxon>
        <taxon>Dikarya</taxon>
        <taxon>Ascomycota</taxon>
        <taxon>Pezizomycotina</taxon>
        <taxon>Eurotiomycetes</taxon>
        <taxon>Eurotiomycetidae</taxon>
        <taxon>Eurotiales</taxon>
        <taxon>Aspergillaceae</taxon>
        <taxon>Penicillium</taxon>
    </lineage>
</organism>
<feature type="region of interest" description="Disordered" evidence="1">
    <location>
        <begin position="26"/>
        <end position="65"/>
    </location>
</feature>
<proteinExistence type="predicted"/>
<dbReference type="EMBL" id="CAJVPG010000299">
    <property type="protein sequence ID" value="CAG8389771.1"/>
    <property type="molecule type" value="Genomic_DNA"/>
</dbReference>
<dbReference type="OrthoDB" id="5596422at2759"/>
<evidence type="ECO:0000313" key="3">
    <source>
        <dbReference type="Proteomes" id="UP001152649"/>
    </source>
</evidence>
<dbReference type="AlphaFoldDB" id="A0A9W4JCI2"/>
<feature type="compositionally biased region" description="Low complexity" evidence="1">
    <location>
        <begin position="143"/>
        <end position="155"/>
    </location>
</feature>
<feature type="region of interest" description="Disordered" evidence="1">
    <location>
        <begin position="141"/>
        <end position="175"/>
    </location>
</feature>
<evidence type="ECO:0000313" key="2">
    <source>
        <dbReference type="EMBL" id="CAG8389771.1"/>
    </source>
</evidence>
<protein>
    <submittedName>
        <fullName evidence="2">Uncharacterized protein</fullName>
    </submittedName>
</protein>
<reference evidence="2" key="1">
    <citation type="submission" date="2021-07" db="EMBL/GenBank/DDBJ databases">
        <authorList>
            <person name="Branca A.L. A."/>
        </authorList>
    </citation>
    <scope>NUCLEOTIDE SEQUENCE</scope>
</reference>
<dbReference type="Proteomes" id="UP001152649">
    <property type="component" value="Unassembled WGS sequence"/>
</dbReference>
<keyword evidence="3" id="KW-1185">Reference proteome</keyword>